<reference evidence="2 3" key="1">
    <citation type="journal article" date="2018" name="Gigascience">
        <title>Genomes of trombidid mites reveal novel predicted allergens and laterally-transferred genes associated with secondary metabolism.</title>
        <authorList>
            <person name="Dong X."/>
            <person name="Chaisiri K."/>
            <person name="Xia D."/>
            <person name="Armstrong S.D."/>
            <person name="Fang Y."/>
            <person name="Donnelly M.J."/>
            <person name="Kadowaki T."/>
            <person name="McGarry J.W."/>
            <person name="Darby A.C."/>
            <person name="Makepeace B.L."/>
        </authorList>
    </citation>
    <scope>NUCLEOTIDE SEQUENCE [LARGE SCALE GENOMIC DNA]</scope>
    <source>
        <strain evidence="2">UoL-WK</strain>
    </source>
</reference>
<dbReference type="EMBL" id="NCKU01006342">
    <property type="protein sequence ID" value="RWS03602.1"/>
    <property type="molecule type" value="Genomic_DNA"/>
</dbReference>
<gene>
    <name evidence="2" type="ORF">B4U79_16496</name>
</gene>
<dbReference type="InterPro" id="IPR016186">
    <property type="entry name" value="C-type_lectin-like/link_sf"/>
</dbReference>
<keyword evidence="1" id="KW-1133">Transmembrane helix</keyword>
<keyword evidence="3" id="KW-1185">Reference proteome</keyword>
<proteinExistence type="predicted"/>
<dbReference type="Proteomes" id="UP000285301">
    <property type="component" value="Unassembled WGS sequence"/>
</dbReference>
<sequence>MVFIESSEENNFIAKLLQESSARDSKEQSRAGKMRTDVDVSPNEECLYSVWLGVIRTNDNSSFQSLHGTELSYSNFSERLNPVNPDSPVAVYFSCDGIWDVDILDSEHKQLCVKNAEKSYESPLSSAKTKEWGSYTILAIFLAYTIVMAIAFVAYNFVMKRMKKEESIPMIGFKVGSSK</sequence>
<dbReference type="CDD" id="cd00037">
    <property type="entry name" value="CLECT"/>
    <property type="match status" value="1"/>
</dbReference>
<feature type="transmembrane region" description="Helical" evidence="1">
    <location>
        <begin position="132"/>
        <end position="158"/>
    </location>
</feature>
<evidence type="ECO:0000313" key="3">
    <source>
        <dbReference type="Proteomes" id="UP000285301"/>
    </source>
</evidence>
<keyword evidence="1" id="KW-0472">Membrane</keyword>
<keyword evidence="1" id="KW-0812">Transmembrane</keyword>
<dbReference type="InterPro" id="IPR016187">
    <property type="entry name" value="CTDL_fold"/>
</dbReference>
<evidence type="ECO:0000256" key="1">
    <source>
        <dbReference type="SAM" id="Phobius"/>
    </source>
</evidence>
<dbReference type="AlphaFoldDB" id="A0A3S3NJ09"/>
<comment type="caution">
    <text evidence="2">The sequence shown here is derived from an EMBL/GenBank/DDBJ whole genome shotgun (WGS) entry which is preliminary data.</text>
</comment>
<name>A0A3S3NJ09_9ACAR</name>
<evidence type="ECO:0000313" key="2">
    <source>
        <dbReference type="EMBL" id="RWS03602.1"/>
    </source>
</evidence>
<protein>
    <submittedName>
        <fullName evidence="2">Uncharacterized protein</fullName>
    </submittedName>
</protein>
<dbReference type="Gene3D" id="3.10.100.10">
    <property type="entry name" value="Mannose-Binding Protein A, subunit A"/>
    <property type="match status" value="1"/>
</dbReference>
<organism evidence="2 3">
    <name type="scientific">Dinothrombium tinctorium</name>
    <dbReference type="NCBI Taxonomy" id="1965070"/>
    <lineage>
        <taxon>Eukaryota</taxon>
        <taxon>Metazoa</taxon>
        <taxon>Ecdysozoa</taxon>
        <taxon>Arthropoda</taxon>
        <taxon>Chelicerata</taxon>
        <taxon>Arachnida</taxon>
        <taxon>Acari</taxon>
        <taxon>Acariformes</taxon>
        <taxon>Trombidiformes</taxon>
        <taxon>Prostigmata</taxon>
        <taxon>Anystina</taxon>
        <taxon>Parasitengona</taxon>
        <taxon>Trombidioidea</taxon>
        <taxon>Trombidiidae</taxon>
        <taxon>Dinothrombium</taxon>
    </lineage>
</organism>
<dbReference type="SUPFAM" id="SSF56436">
    <property type="entry name" value="C-type lectin-like"/>
    <property type="match status" value="1"/>
</dbReference>
<accession>A0A3S3NJ09</accession>